<name>A0A8S1N5C1_9CILI</name>
<keyword evidence="2" id="KW-1185">Reference proteome</keyword>
<comment type="caution">
    <text evidence="1">The sequence shown here is derived from an EMBL/GenBank/DDBJ whole genome shotgun (WGS) entry which is preliminary data.</text>
</comment>
<evidence type="ECO:0000313" key="1">
    <source>
        <dbReference type="EMBL" id="CAD8087232.1"/>
    </source>
</evidence>
<sequence length="76" mass="9248">MNFNKINTYILLWNIVIIKLPYEYIIEADIEKLWMDNNKQFSEEQAISYVKQILKGMQDLHQCYIMHQDKKHSLTQ</sequence>
<protein>
    <recommendedName>
        <fullName evidence="3">Protein kinase domain-containing protein</fullName>
    </recommendedName>
</protein>
<dbReference type="AlphaFoldDB" id="A0A8S1N5C1"/>
<organism evidence="1 2">
    <name type="scientific">Paramecium sonneborni</name>
    <dbReference type="NCBI Taxonomy" id="65129"/>
    <lineage>
        <taxon>Eukaryota</taxon>
        <taxon>Sar</taxon>
        <taxon>Alveolata</taxon>
        <taxon>Ciliophora</taxon>
        <taxon>Intramacronucleata</taxon>
        <taxon>Oligohymenophorea</taxon>
        <taxon>Peniculida</taxon>
        <taxon>Parameciidae</taxon>
        <taxon>Paramecium</taxon>
    </lineage>
</organism>
<evidence type="ECO:0008006" key="3">
    <source>
        <dbReference type="Google" id="ProtNLM"/>
    </source>
</evidence>
<evidence type="ECO:0000313" key="2">
    <source>
        <dbReference type="Proteomes" id="UP000692954"/>
    </source>
</evidence>
<dbReference type="Proteomes" id="UP000692954">
    <property type="component" value="Unassembled WGS sequence"/>
</dbReference>
<gene>
    <name evidence="1" type="ORF">PSON_ATCC_30995.1.T0510077</name>
</gene>
<reference evidence="1" key="1">
    <citation type="submission" date="2021-01" db="EMBL/GenBank/DDBJ databases">
        <authorList>
            <consortium name="Genoscope - CEA"/>
            <person name="William W."/>
        </authorList>
    </citation>
    <scope>NUCLEOTIDE SEQUENCE</scope>
</reference>
<accession>A0A8S1N5C1</accession>
<dbReference type="EMBL" id="CAJJDN010000051">
    <property type="protein sequence ID" value="CAD8087232.1"/>
    <property type="molecule type" value="Genomic_DNA"/>
</dbReference>
<proteinExistence type="predicted"/>